<proteinExistence type="predicted"/>
<reference evidence="1 2" key="1">
    <citation type="submission" date="2017-11" db="EMBL/GenBank/DDBJ databases">
        <title>Complete genome of a free-living desiccation-tolerant cyanobacterium and its photosynthetic adaptation to extreme terrestrial habitat.</title>
        <authorList>
            <person name="Shang J."/>
        </authorList>
    </citation>
    <scope>NUCLEOTIDE SEQUENCE [LARGE SCALE GENOMIC DNA]</scope>
    <source>
        <strain evidence="1 2">CCNUN1</strain>
    </source>
</reference>
<organism evidence="1 2">
    <name type="scientific">Nostoc flagelliforme CCNUN1</name>
    <dbReference type="NCBI Taxonomy" id="2038116"/>
    <lineage>
        <taxon>Bacteria</taxon>
        <taxon>Bacillati</taxon>
        <taxon>Cyanobacteriota</taxon>
        <taxon>Cyanophyceae</taxon>
        <taxon>Nostocales</taxon>
        <taxon>Nostocaceae</taxon>
        <taxon>Nostoc</taxon>
    </lineage>
</organism>
<gene>
    <name evidence="1" type="ORF">COO91_07047</name>
</gene>
<name>A0A2K8T010_9NOSO</name>
<evidence type="ECO:0000313" key="1">
    <source>
        <dbReference type="EMBL" id="AUB41009.1"/>
    </source>
</evidence>
<dbReference type="AlphaFoldDB" id="A0A2K8T010"/>
<dbReference type="EMBL" id="CP024785">
    <property type="protein sequence ID" value="AUB41009.1"/>
    <property type="molecule type" value="Genomic_DNA"/>
</dbReference>
<protein>
    <submittedName>
        <fullName evidence="1">Uncharacterized protein</fullName>
    </submittedName>
</protein>
<sequence>MSCTINYFFNYPQDLAQTAKDINECLGCTLAPYLGNTDDWFDIFLSMEFSFGKVGGFKNDGELDFENFRYGIDFRTAAGAADARPIQLPAIAAVVYALYYQLGITGILVFDVQILIARYEERDIPDWGKGLYDVVSDNPFVGFGAHLRLLEQRMPDSWRFYIDR</sequence>
<accession>A0A2K8T010</accession>
<dbReference type="OrthoDB" id="459358at2"/>
<dbReference type="Proteomes" id="UP000232003">
    <property type="component" value="Chromosome"/>
</dbReference>
<dbReference type="KEGG" id="nfl:COO91_07047"/>
<evidence type="ECO:0000313" key="2">
    <source>
        <dbReference type="Proteomes" id="UP000232003"/>
    </source>
</evidence>
<keyword evidence="2" id="KW-1185">Reference proteome</keyword>
<dbReference type="RefSeq" id="WP_100901544.1">
    <property type="nucleotide sequence ID" value="NZ_CAWNNC010000001.1"/>
</dbReference>